<dbReference type="Gene3D" id="3.40.630.30">
    <property type="match status" value="1"/>
</dbReference>
<dbReference type="OrthoDB" id="424551at2759"/>
<dbReference type="EC" id="2.3.1.257" evidence="4"/>
<comment type="similarity">
    <text evidence="3">Belongs to the acetyltransferase family. NAA40 subfamily.</text>
</comment>
<keyword evidence="7" id="KW-0808">Transferase</keyword>
<dbReference type="GeneID" id="19973976"/>
<dbReference type="GO" id="GO:1990189">
    <property type="term" value="F:protein N-terminal-serine acetyltransferase activity"/>
    <property type="evidence" value="ECO:0007669"/>
    <property type="project" value="UniProtKB-EC"/>
</dbReference>
<evidence type="ECO:0000256" key="7">
    <source>
        <dbReference type="ARBA" id="ARBA00022679"/>
    </source>
</evidence>
<comment type="catalytic activity">
    <reaction evidence="11">
        <text>N-terminal L-seryl-[histone H4] + acetyl-CoA = N-terminal N(alpha)-acetyl-L-seryl-[histone H4] + CoA + H(+)</text>
        <dbReference type="Rhea" id="RHEA:50596"/>
        <dbReference type="Rhea" id="RHEA-COMP:12740"/>
        <dbReference type="Rhea" id="RHEA-COMP:12743"/>
        <dbReference type="ChEBI" id="CHEBI:15378"/>
        <dbReference type="ChEBI" id="CHEBI:57287"/>
        <dbReference type="ChEBI" id="CHEBI:57288"/>
        <dbReference type="ChEBI" id="CHEBI:64738"/>
        <dbReference type="ChEBI" id="CHEBI:83690"/>
        <dbReference type="EC" id="2.3.1.257"/>
    </reaction>
</comment>
<reference evidence="13 14" key="1">
    <citation type="submission" date="2013-03" db="EMBL/GenBank/DDBJ databases">
        <title>The Genome Sequence of Phialophora europaea CBS 101466.</title>
        <authorList>
            <consortium name="The Broad Institute Genomics Platform"/>
            <person name="Cuomo C."/>
            <person name="de Hoog S."/>
            <person name="Gorbushina A."/>
            <person name="Walker B."/>
            <person name="Young S.K."/>
            <person name="Zeng Q."/>
            <person name="Gargeya S."/>
            <person name="Fitzgerald M."/>
            <person name="Haas B."/>
            <person name="Abouelleil A."/>
            <person name="Allen A.W."/>
            <person name="Alvarado L."/>
            <person name="Arachchi H.M."/>
            <person name="Berlin A.M."/>
            <person name="Chapman S.B."/>
            <person name="Gainer-Dewar J."/>
            <person name="Goldberg J."/>
            <person name="Griggs A."/>
            <person name="Gujja S."/>
            <person name="Hansen M."/>
            <person name="Howarth C."/>
            <person name="Imamovic A."/>
            <person name="Ireland A."/>
            <person name="Larimer J."/>
            <person name="McCowan C."/>
            <person name="Murphy C."/>
            <person name="Pearson M."/>
            <person name="Poon T.W."/>
            <person name="Priest M."/>
            <person name="Roberts A."/>
            <person name="Saif S."/>
            <person name="Shea T."/>
            <person name="Sisk P."/>
            <person name="Sykes S."/>
            <person name="Wortman J."/>
            <person name="Nusbaum C."/>
            <person name="Birren B."/>
        </authorList>
    </citation>
    <scope>NUCLEOTIDE SEQUENCE [LARGE SCALE GENOMIC DNA]</scope>
    <source>
        <strain evidence="13 14">CBS 101466</strain>
    </source>
</reference>
<evidence type="ECO:0000256" key="4">
    <source>
        <dbReference type="ARBA" id="ARBA00012950"/>
    </source>
</evidence>
<evidence type="ECO:0000256" key="10">
    <source>
        <dbReference type="ARBA" id="ARBA00047821"/>
    </source>
</evidence>
<dbReference type="GO" id="GO:0005634">
    <property type="term" value="C:nucleus"/>
    <property type="evidence" value="ECO:0007669"/>
    <property type="project" value="UniProtKB-SubCell"/>
</dbReference>
<dbReference type="AlphaFoldDB" id="W2RQK4"/>
<evidence type="ECO:0000259" key="12">
    <source>
        <dbReference type="PROSITE" id="PS51186"/>
    </source>
</evidence>
<evidence type="ECO:0000256" key="11">
    <source>
        <dbReference type="ARBA" id="ARBA00049524"/>
    </source>
</evidence>
<dbReference type="CDD" id="cd04301">
    <property type="entry name" value="NAT_SF"/>
    <property type="match status" value="1"/>
</dbReference>
<evidence type="ECO:0000256" key="2">
    <source>
        <dbReference type="ARBA" id="ARBA00004496"/>
    </source>
</evidence>
<dbReference type="GO" id="GO:0010485">
    <property type="term" value="F:histone H4 acetyltransferase activity"/>
    <property type="evidence" value="ECO:0007669"/>
    <property type="project" value="InterPro"/>
</dbReference>
<accession>W2RQK4</accession>
<dbReference type="InterPro" id="IPR039949">
    <property type="entry name" value="NAA40"/>
</dbReference>
<organism evidence="13 14">
    <name type="scientific">Cyphellophora europaea (strain CBS 101466)</name>
    <name type="common">Phialophora europaea</name>
    <dbReference type="NCBI Taxonomy" id="1220924"/>
    <lineage>
        <taxon>Eukaryota</taxon>
        <taxon>Fungi</taxon>
        <taxon>Dikarya</taxon>
        <taxon>Ascomycota</taxon>
        <taxon>Pezizomycotina</taxon>
        <taxon>Eurotiomycetes</taxon>
        <taxon>Chaetothyriomycetidae</taxon>
        <taxon>Chaetothyriales</taxon>
        <taxon>Cyphellophoraceae</taxon>
        <taxon>Cyphellophora</taxon>
    </lineage>
</organism>
<feature type="domain" description="N-acetyltransferase" evidence="12">
    <location>
        <begin position="47"/>
        <end position="207"/>
    </location>
</feature>
<dbReference type="Proteomes" id="UP000030752">
    <property type="component" value="Unassembled WGS sequence"/>
</dbReference>
<dbReference type="eggNOG" id="KOG2488">
    <property type="taxonomic scope" value="Eukaryota"/>
</dbReference>
<evidence type="ECO:0000313" key="14">
    <source>
        <dbReference type="Proteomes" id="UP000030752"/>
    </source>
</evidence>
<keyword evidence="14" id="KW-1185">Reference proteome</keyword>
<evidence type="ECO:0000256" key="5">
    <source>
        <dbReference type="ARBA" id="ARBA00015043"/>
    </source>
</evidence>
<gene>
    <name evidence="13" type="ORF">HMPREF1541_06637</name>
</gene>
<dbReference type="GO" id="GO:0043998">
    <property type="term" value="F:histone H2A acetyltransferase activity"/>
    <property type="evidence" value="ECO:0007669"/>
    <property type="project" value="InterPro"/>
</dbReference>
<dbReference type="PROSITE" id="PS51186">
    <property type="entry name" value="GNAT"/>
    <property type="match status" value="1"/>
</dbReference>
<keyword evidence="8" id="KW-0539">Nucleus</keyword>
<evidence type="ECO:0000313" key="13">
    <source>
        <dbReference type="EMBL" id="ETN38600.1"/>
    </source>
</evidence>
<dbReference type="PANTHER" id="PTHR20531:SF1">
    <property type="entry name" value="N-ALPHA-ACETYLTRANSFERASE 40"/>
    <property type="match status" value="1"/>
</dbReference>
<sequence length="219" mass="24979">MAQKLVESTNRLNAQQLFARYYPENDLQDLETATSLTGSQNVLVQRADAQSLTAAQLNACLDLVEQTSAEDYRNSETGWSRTKKRREMRLPDLRYILLFDRSQRDKDHQSPLIGFISFMITYEDGYEVIYIYEIHFDPSSQGKGLGRRLMSVVETIGANIGVEKAMLTVFKSNERATSWYDRLGYSTDEFSPPARQLRGGVMKEPTYVILSKILKDPTG</sequence>
<dbReference type="Pfam" id="PF00583">
    <property type="entry name" value="Acetyltransf_1"/>
    <property type="match status" value="1"/>
</dbReference>
<dbReference type="RefSeq" id="XP_008719189.1">
    <property type="nucleotide sequence ID" value="XM_008720967.1"/>
</dbReference>
<dbReference type="InParanoid" id="W2RQK4"/>
<comment type="subcellular location">
    <subcellularLocation>
        <location evidence="2">Cytoplasm</location>
    </subcellularLocation>
    <subcellularLocation>
        <location evidence="1">Nucleus</location>
    </subcellularLocation>
</comment>
<evidence type="ECO:0000256" key="3">
    <source>
        <dbReference type="ARBA" id="ARBA00008870"/>
    </source>
</evidence>
<dbReference type="FunCoup" id="W2RQK4">
    <property type="interactions" value="104"/>
</dbReference>
<evidence type="ECO:0000256" key="6">
    <source>
        <dbReference type="ARBA" id="ARBA00022490"/>
    </source>
</evidence>
<dbReference type="SUPFAM" id="SSF55729">
    <property type="entry name" value="Acyl-CoA N-acyltransferases (Nat)"/>
    <property type="match status" value="1"/>
</dbReference>
<dbReference type="GO" id="GO:0005737">
    <property type="term" value="C:cytoplasm"/>
    <property type="evidence" value="ECO:0007669"/>
    <property type="project" value="UniProtKB-SubCell"/>
</dbReference>
<dbReference type="InterPro" id="IPR000182">
    <property type="entry name" value="GNAT_dom"/>
</dbReference>
<evidence type="ECO:0000256" key="8">
    <source>
        <dbReference type="ARBA" id="ARBA00023242"/>
    </source>
</evidence>
<keyword evidence="9" id="KW-0012">Acyltransferase</keyword>
<dbReference type="PANTHER" id="PTHR20531">
    <property type="entry name" value="N-ALPHA-ACETYLTRANSFERASE 40"/>
    <property type="match status" value="1"/>
</dbReference>
<keyword evidence="6" id="KW-0963">Cytoplasm</keyword>
<dbReference type="STRING" id="1220924.W2RQK4"/>
<dbReference type="HOGENOM" id="CLU_051699_2_1_1"/>
<dbReference type="InterPro" id="IPR016181">
    <property type="entry name" value="Acyl_CoA_acyltransferase"/>
</dbReference>
<comment type="catalytic activity">
    <reaction evidence="10">
        <text>N-terminal L-seryl-[histone H2A] + acetyl-CoA = N-terminal N(alpha)-acetyl-L-seryl-[histone H2A] + CoA + H(+)</text>
        <dbReference type="Rhea" id="RHEA:50600"/>
        <dbReference type="Rhea" id="RHEA-COMP:12742"/>
        <dbReference type="Rhea" id="RHEA-COMP:12744"/>
        <dbReference type="ChEBI" id="CHEBI:15378"/>
        <dbReference type="ChEBI" id="CHEBI:57287"/>
        <dbReference type="ChEBI" id="CHEBI:57288"/>
        <dbReference type="ChEBI" id="CHEBI:64738"/>
        <dbReference type="ChEBI" id="CHEBI:83690"/>
        <dbReference type="EC" id="2.3.1.257"/>
    </reaction>
</comment>
<name>W2RQK4_CYPE1</name>
<protein>
    <recommendedName>
        <fullName evidence="5">N-alpha-acetyltransferase 40</fullName>
        <ecNumber evidence="4">2.3.1.257</ecNumber>
    </recommendedName>
</protein>
<evidence type="ECO:0000256" key="1">
    <source>
        <dbReference type="ARBA" id="ARBA00004123"/>
    </source>
</evidence>
<evidence type="ECO:0000256" key="9">
    <source>
        <dbReference type="ARBA" id="ARBA00023315"/>
    </source>
</evidence>
<dbReference type="VEuPathDB" id="FungiDB:HMPREF1541_06637"/>
<dbReference type="EMBL" id="KB822722">
    <property type="protein sequence ID" value="ETN38600.1"/>
    <property type="molecule type" value="Genomic_DNA"/>
</dbReference>
<proteinExistence type="inferred from homology"/>